<dbReference type="EMBL" id="CP006585">
    <property type="protein sequence ID" value="AGW13168.1"/>
    <property type="molecule type" value="Genomic_DNA"/>
</dbReference>
<keyword evidence="4" id="KW-1185">Reference proteome</keyword>
<keyword evidence="1" id="KW-0812">Transmembrane</keyword>
<dbReference type="Proteomes" id="UP000016587">
    <property type="component" value="Chromosome"/>
</dbReference>
<proteinExistence type="predicted"/>
<organism evidence="3 4">
    <name type="scientific">Megalodesulfovibrio gigas (strain ATCC 19364 / DSM 1382 / NCIMB 9332 / VKM B-1759)</name>
    <name type="common">Desulfovibrio gigas</name>
    <dbReference type="NCBI Taxonomy" id="1121448"/>
    <lineage>
        <taxon>Bacteria</taxon>
        <taxon>Pseudomonadati</taxon>
        <taxon>Thermodesulfobacteriota</taxon>
        <taxon>Desulfovibrionia</taxon>
        <taxon>Desulfovibrionales</taxon>
        <taxon>Desulfovibrionaceae</taxon>
        <taxon>Megalodesulfovibrio</taxon>
    </lineage>
</organism>
<dbReference type="eggNOG" id="ENOG5033BCF">
    <property type="taxonomic scope" value="Bacteria"/>
</dbReference>
<reference evidence="4" key="2">
    <citation type="submission" date="2013-07" db="EMBL/GenBank/DDBJ databases">
        <authorList>
            <person name="Morais-Silva F.O."/>
            <person name="Rezende A.M."/>
            <person name="Pimentel C."/>
            <person name="Resende D.M."/>
            <person name="Santos C.I."/>
            <person name="Clemente C."/>
            <person name="de Oliveira L.M."/>
            <person name="da Silva S.M."/>
            <person name="Costa D.A."/>
            <person name="Varela-Raposo A."/>
            <person name="Horacio E.C.A."/>
            <person name="Matos M."/>
            <person name="Flores O."/>
            <person name="Ruiz J.C."/>
            <person name="Rodrigues-Pousada C."/>
        </authorList>
    </citation>
    <scope>NUCLEOTIDE SEQUENCE [LARGE SCALE GENOMIC DNA]</scope>
    <source>
        <strain evidence="4">ATCC 19364 / DSM 1382 / NCIMB 9332 / VKM B-1759</strain>
    </source>
</reference>
<keyword evidence="1" id="KW-1133">Transmembrane helix</keyword>
<evidence type="ECO:0008006" key="5">
    <source>
        <dbReference type="Google" id="ProtNLM"/>
    </source>
</evidence>
<feature type="chain" id="PRO_5004588266" description="Nickel transport protein" evidence="2">
    <location>
        <begin position="28"/>
        <end position="210"/>
    </location>
</feature>
<evidence type="ECO:0000256" key="1">
    <source>
        <dbReference type="SAM" id="Phobius"/>
    </source>
</evidence>
<protein>
    <recommendedName>
        <fullName evidence="5">Nickel transport protein</fullName>
    </recommendedName>
</protein>
<dbReference type="KEGG" id="dgg:DGI_1317"/>
<evidence type="ECO:0000313" key="4">
    <source>
        <dbReference type="Proteomes" id="UP000016587"/>
    </source>
</evidence>
<feature type="signal peptide" evidence="2">
    <location>
        <begin position="1"/>
        <end position="27"/>
    </location>
</feature>
<keyword evidence="2" id="KW-0732">Signal</keyword>
<dbReference type="PATRIC" id="fig|1121448.10.peg.1314"/>
<dbReference type="AlphaFoldDB" id="T2GA65"/>
<gene>
    <name evidence="3" type="ORF">DGI_1317</name>
</gene>
<accession>T2GA65</accession>
<evidence type="ECO:0000256" key="2">
    <source>
        <dbReference type="SAM" id="SignalP"/>
    </source>
</evidence>
<dbReference type="STRING" id="1121448.DGI_1317"/>
<sequence>MRSCGLLAIVLCGVALYSLAMSGPVLAHRVNVFAWVEGGEVMVEGSFSRGNPARGAAVEAFVPGQDAPVFRGETNAAGLVRFPLPVAAHGQELRIIVNAGEGHRNEWLLSAQETGAIAPTTATADTAPAVEPPALAGPAGVAGLALPEDRDRLKALVAEAVRAELAPLQHQVTELQRQLAQPGPSVQDITAGIGFLFGLAGVAMLVKRKR</sequence>
<feature type="transmembrane region" description="Helical" evidence="1">
    <location>
        <begin position="189"/>
        <end position="206"/>
    </location>
</feature>
<evidence type="ECO:0000313" key="3">
    <source>
        <dbReference type="EMBL" id="AGW13168.1"/>
    </source>
</evidence>
<reference evidence="3 4" key="1">
    <citation type="journal article" date="2013" name="J. Bacteriol.">
        <title>Roles of HynAB and Ech, the only two hydrogenases found in the model sulfate reducer Desulfovibrio gigas.</title>
        <authorList>
            <person name="Morais-Silva F.O."/>
            <person name="Santos C.I."/>
            <person name="Rodrigues R."/>
            <person name="Pereira I.A."/>
            <person name="Rodrigues-Pousada C."/>
        </authorList>
    </citation>
    <scope>NUCLEOTIDE SEQUENCE [LARGE SCALE GENOMIC DNA]</scope>
    <source>
        <strain evidence="4">ATCC 19364 / DSM 1382 / NCIMB 9332 / VKM B-1759</strain>
    </source>
</reference>
<dbReference type="HOGENOM" id="CLU_083845_0_0_7"/>
<name>T2GA65_MEGG1</name>
<keyword evidence="1" id="KW-0472">Membrane</keyword>